<evidence type="ECO:0000256" key="3">
    <source>
        <dbReference type="ARBA" id="ARBA00022106"/>
    </source>
</evidence>
<evidence type="ECO:0000313" key="12">
    <source>
        <dbReference type="Proteomes" id="UP000618943"/>
    </source>
</evidence>
<dbReference type="Proteomes" id="UP000618943">
    <property type="component" value="Unassembled WGS sequence"/>
</dbReference>
<feature type="transmembrane region" description="Helical" evidence="10">
    <location>
        <begin position="280"/>
        <end position="301"/>
    </location>
</feature>
<feature type="transmembrane region" description="Helical" evidence="10">
    <location>
        <begin position="237"/>
        <end position="260"/>
    </location>
</feature>
<feature type="transmembrane region" description="Helical" evidence="10">
    <location>
        <begin position="56"/>
        <end position="82"/>
    </location>
</feature>
<evidence type="ECO:0000256" key="7">
    <source>
        <dbReference type="ARBA" id="ARBA00022989"/>
    </source>
</evidence>
<dbReference type="Pfam" id="PF01554">
    <property type="entry name" value="MatE"/>
    <property type="match status" value="2"/>
</dbReference>
<evidence type="ECO:0000313" key="11">
    <source>
        <dbReference type="EMBL" id="MBK3493668.1"/>
    </source>
</evidence>
<evidence type="ECO:0000256" key="10">
    <source>
        <dbReference type="SAM" id="Phobius"/>
    </source>
</evidence>
<feature type="transmembrane region" description="Helical" evidence="10">
    <location>
        <begin position="137"/>
        <end position="158"/>
    </location>
</feature>
<feature type="transmembrane region" description="Helical" evidence="10">
    <location>
        <begin position="313"/>
        <end position="336"/>
    </location>
</feature>
<sequence length="457" mass="50420">MSESTFNLQNRPVPKVFASYLVPSLLGMLLMAINILVDGIFVSNGIGPEALAGVNIAVPIFSILLSISLWIGMGGATLYSISLGQGDTKKARSIFTQSFVLAVSIVGILVALSLWKQEEIAYLFGASDVIFPYVKDYLHIILLFGIVYVLENILSIFIRNDGNPTLAMIGLVTTSILNIVFNYIFIFMMNMGVEGAAYATAFSTIIGLFVLLYHFVRKESVLRFVKFSPDRKIVSEILKIGSPSFVVEGSAAIIVVAYNITFSHFVGEIGVTAYAVVNYLHVVFLMIFIGIGAALQPIVSFHFGAKLFDRLQAFLKLGLITGVGFGVVILLMGWFLADPMIALFGVTDPEVTAFTKEGISYFFIGYLFLSFNLIMAEYYQSIKRIRLSMIIIILRSLVLFLPLLWILPTYFGPEYIWLAFTLAEGVTGIGLFIGKKVFRNISPERNLNENSAHSVIS</sequence>
<reference evidence="11 12" key="1">
    <citation type="submission" date="2020-12" db="EMBL/GenBank/DDBJ databases">
        <title>YIM B01967 draft genome.</title>
        <authorList>
            <person name="Yan X."/>
        </authorList>
    </citation>
    <scope>NUCLEOTIDE SEQUENCE [LARGE SCALE GENOMIC DNA]</scope>
    <source>
        <strain evidence="11 12">YIM B01967</strain>
    </source>
</reference>
<accession>A0ABS1H3M8</accession>
<feature type="transmembrane region" description="Helical" evidence="10">
    <location>
        <begin position="387"/>
        <end position="409"/>
    </location>
</feature>
<dbReference type="InterPro" id="IPR002528">
    <property type="entry name" value="MATE_fam"/>
</dbReference>
<evidence type="ECO:0000256" key="4">
    <source>
        <dbReference type="ARBA" id="ARBA00022448"/>
    </source>
</evidence>
<keyword evidence="5" id="KW-1003">Cell membrane</keyword>
<keyword evidence="6 10" id="KW-0812">Transmembrane</keyword>
<organism evidence="11 12">
    <name type="scientific">Viridibacillus soli</name>
    <dbReference type="NCBI Taxonomy" id="2798301"/>
    <lineage>
        <taxon>Bacteria</taxon>
        <taxon>Bacillati</taxon>
        <taxon>Bacillota</taxon>
        <taxon>Bacilli</taxon>
        <taxon>Bacillales</taxon>
        <taxon>Caryophanaceae</taxon>
        <taxon>Viridibacillus</taxon>
    </lineage>
</organism>
<dbReference type="EMBL" id="JAEOAH010000003">
    <property type="protein sequence ID" value="MBK3493668.1"/>
    <property type="molecule type" value="Genomic_DNA"/>
</dbReference>
<dbReference type="PANTHER" id="PTHR43823:SF4">
    <property type="entry name" value="SPORULATION PROTEIN YKVU"/>
    <property type="match status" value="1"/>
</dbReference>
<evidence type="ECO:0000256" key="2">
    <source>
        <dbReference type="ARBA" id="ARBA00008417"/>
    </source>
</evidence>
<keyword evidence="12" id="KW-1185">Reference proteome</keyword>
<comment type="similarity">
    <text evidence="2">Belongs to the multi antimicrobial extrusion (MATE) (TC 2.A.66.1) family. MepA subfamily.</text>
</comment>
<name>A0ABS1H3M8_9BACL</name>
<dbReference type="PANTHER" id="PTHR43823">
    <property type="entry name" value="SPORULATION PROTEIN YKVU"/>
    <property type="match status" value="1"/>
</dbReference>
<feature type="transmembrane region" description="Helical" evidence="10">
    <location>
        <begin position="358"/>
        <end position="375"/>
    </location>
</feature>
<feature type="transmembrane region" description="Helical" evidence="10">
    <location>
        <begin position="16"/>
        <end position="36"/>
    </location>
</feature>
<feature type="transmembrane region" description="Helical" evidence="10">
    <location>
        <begin position="94"/>
        <end position="115"/>
    </location>
</feature>
<feature type="transmembrane region" description="Helical" evidence="10">
    <location>
        <begin position="195"/>
        <end position="216"/>
    </location>
</feature>
<dbReference type="PIRSF" id="PIRSF006603">
    <property type="entry name" value="DinF"/>
    <property type="match status" value="1"/>
</dbReference>
<dbReference type="CDD" id="cd13143">
    <property type="entry name" value="MATE_MepA_like"/>
    <property type="match status" value="1"/>
</dbReference>
<keyword evidence="9" id="KW-0046">Antibiotic resistance</keyword>
<dbReference type="InterPro" id="IPR045070">
    <property type="entry name" value="MATE_MepA-like"/>
</dbReference>
<proteinExistence type="inferred from homology"/>
<dbReference type="InterPro" id="IPR048279">
    <property type="entry name" value="MdtK-like"/>
</dbReference>
<feature type="transmembrane region" description="Helical" evidence="10">
    <location>
        <begin position="165"/>
        <end position="189"/>
    </location>
</feature>
<dbReference type="RefSeq" id="WP_200747723.1">
    <property type="nucleotide sequence ID" value="NZ_JAEOAH010000003.1"/>
</dbReference>
<keyword evidence="4" id="KW-0813">Transport</keyword>
<dbReference type="NCBIfam" id="TIGR00797">
    <property type="entry name" value="matE"/>
    <property type="match status" value="1"/>
</dbReference>
<evidence type="ECO:0000256" key="1">
    <source>
        <dbReference type="ARBA" id="ARBA00004651"/>
    </source>
</evidence>
<comment type="subcellular location">
    <subcellularLocation>
        <location evidence="1">Cell membrane</location>
        <topology evidence="1">Multi-pass membrane protein</topology>
    </subcellularLocation>
</comment>
<evidence type="ECO:0000256" key="6">
    <source>
        <dbReference type="ARBA" id="ARBA00022692"/>
    </source>
</evidence>
<keyword evidence="7 10" id="KW-1133">Transmembrane helix</keyword>
<evidence type="ECO:0000256" key="5">
    <source>
        <dbReference type="ARBA" id="ARBA00022475"/>
    </source>
</evidence>
<evidence type="ECO:0000256" key="9">
    <source>
        <dbReference type="ARBA" id="ARBA00023251"/>
    </source>
</evidence>
<comment type="caution">
    <text evidence="11">The sequence shown here is derived from an EMBL/GenBank/DDBJ whole genome shotgun (WGS) entry which is preliminary data.</text>
</comment>
<gene>
    <name evidence="11" type="ORF">JFL43_02070</name>
</gene>
<feature type="transmembrane region" description="Helical" evidence="10">
    <location>
        <begin position="415"/>
        <end position="434"/>
    </location>
</feature>
<dbReference type="InterPro" id="IPR051327">
    <property type="entry name" value="MATE_MepA_subfamily"/>
</dbReference>
<keyword evidence="8 10" id="KW-0472">Membrane</keyword>
<evidence type="ECO:0000256" key="8">
    <source>
        <dbReference type="ARBA" id="ARBA00023136"/>
    </source>
</evidence>
<protein>
    <recommendedName>
        <fullName evidence="3">Multidrug export protein MepA</fullName>
    </recommendedName>
</protein>